<dbReference type="EMBL" id="MU250527">
    <property type="protein sequence ID" value="KAG7450049.1"/>
    <property type="molecule type" value="Genomic_DNA"/>
</dbReference>
<dbReference type="PANTHER" id="PTHR14187:SF5">
    <property type="entry name" value="HEAT SHOCK 70 KDA PROTEIN 12A"/>
    <property type="match status" value="1"/>
</dbReference>
<keyword evidence="2" id="KW-1185">Reference proteome</keyword>
<dbReference type="GeneID" id="66105142"/>
<organism evidence="1 2">
    <name type="scientific">Guyanagaster necrorhizus</name>
    <dbReference type="NCBI Taxonomy" id="856835"/>
    <lineage>
        <taxon>Eukaryota</taxon>
        <taxon>Fungi</taxon>
        <taxon>Dikarya</taxon>
        <taxon>Basidiomycota</taxon>
        <taxon>Agaricomycotina</taxon>
        <taxon>Agaricomycetes</taxon>
        <taxon>Agaricomycetidae</taxon>
        <taxon>Agaricales</taxon>
        <taxon>Marasmiineae</taxon>
        <taxon>Physalacriaceae</taxon>
        <taxon>Guyanagaster</taxon>
    </lineage>
</organism>
<dbReference type="OrthoDB" id="2963168at2759"/>
<dbReference type="SUPFAM" id="SSF53067">
    <property type="entry name" value="Actin-like ATPase domain"/>
    <property type="match status" value="2"/>
</dbReference>
<dbReference type="CDD" id="cd10170">
    <property type="entry name" value="ASKHA_NBD_HSP70"/>
    <property type="match status" value="1"/>
</dbReference>
<dbReference type="AlphaFoldDB" id="A0A9P8AVY1"/>
<dbReference type="PANTHER" id="PTHR14187">
    <property type="entry name" value="ALPHA KINASE/ELONGATION FACTOR 2 KINASE"/>
    <property type="match status" value="1"/>
</dbReference>
<sequence>MNIRSAYVGNSRKLLLAFDLGTTYSGISYSVLDPDIPPTIQPVTRYPSLEGTGGNAKIPTVICYDQNGKVRAAGAEAMSENINDKIEEEGWVRCEKFKLHLRPPGKDAKSDNINQAISPLPPGKDVLMLFADFYAYLFQCAKTFIQETHPSGVTFWSSIEDSIEFILSHPNGWEGGQQDQMRKAVVQGGLISDDDKNTRVHFVTEGEASLHFCIQRGLSSLVKVSATFSLPMQWASHEGIIIVDAGGGTVDISSYTSISTRGAGKYSFQEIATPFCDFSGSIFVTQRARTFIDGKLKGSKFHDDIGHIAECFDKSTKLRFRDSAEPSFVKFGGLRDRDSACDIRSGQLKLKGTDVATFFEPSITSITKAIDAQRAASKKTVSTVFLVGGFAASDWLFLKIQEHTNLLGLTLARPDSHVNKAVADGAVSFHLDHAVTARMSKYNYGVRMYTDYDCLDEEHVLRRSETFVDSSGTLSLGGQYSVILAKDVLVSEETEFRETYCRLARSLSDLGAITTSIWRYTGKRGHPKWMDVDKDDYSQYCRVTADTSVVAKSLKPRRCSDGTYYYQLSYDVVMLFGMTELKAQLAWMEDVSYMGSGSTRAIDLYFPCFRAKRRGIAVLLLIDSSG</sequence>
<proteinExistence type="predicted"/>
<comment type="caution">
    <text evidence="1">The sequence shown here is derived from an EMBL/GenBank/DDBJ whole genome shotgun (WGS) entry which is preliminary data.</text>
</comment>
<evidence type="ECO:0000313" key="1">
    <source>
        <dbReference type="EMBL" id="KAG7450049.1"/>
    </source>
</evidence>
<gene>
    <name evidence="1" type="ORF">BT62DRAFT_885747</name>
</gene>
<dbReference type="Proteomes" id="UP000812287">
    <property type="component" value="Unassembled WGS sequence"/>
</dbReference>
<accession>A0A9P8AVY1</accession>
<dbReference type="RefSeq" id="XP_043043549.1">
    <property type="nucleotide sequence ID" value="XM_043182845.1"/>
</dbReference>
<protein>
    <submittedName>
        <fullName evidence="1">Uncharacterized protein</fullName>
    </submittedName>
</protein>
<dbReference type="Gene3D" id="3.30.420.40">
    <property type="match status" value="1"/>
</dbReference>
<reference evidence="1" key="1">
    <citation type="submission" date="2020-11" db="EMBL/GenBank/DDBJ databases">
        <title>Adaptations for nitrogen fixation in a non-lichenized fungal sporocarp promotes dispersal by wood-feeding termites.</title>
        <authorList>
            <consortium name="DOE Joint Genome Institute"/>
            <person name="Koch R.A."/>
            <person name="Yoon G."/>
            <person name="Arayal U."/>
            <person name="Lail K."/>
            <person name="Amirebrahimi M."/>
            <person name="Labutti K."/>
            <person name="Lipzen A."/>
            <person name="Riley R."/>
            <person name="Barry K."/>
            <person name="Henrissat B."/>
            <person name="Grigoriev I.V."/>
            <person name="Herr J.R."/>
            <person name="Aime M.C."/>
        </authorList>
    </citation>
    <scope>NUCLEOTIDE SEQUENCE</scope>
    <source>
        <strain evidence="1">MCA 3950</strain>
    </source>
</reference>
<dbReference type="InterPro" id="IPR043129">
    <property type="entry name" value="ATPase_NBD"/>
</dbReference>
<evidence type="ECO:0000313" key="2">
    <source>
        <dbReference type="Proteomes" id="UP000812287"/>
    </source>
</evidence>
<name>A0A9P8AVY1_9AGAR</name>